<feature type="non-terminal residue" evidence="5">
    <location>
        <position position="131"/>
    </location>
</feature>
<dbReference type="GO" id="GO:0005524">
    <property type="term" value="F:ATP binding"/>
    <property type="evidence" value="ECO:0007669"/>
    <property type="project" value="UniProtKB-KW"/>
</dbReference>
<keyword evidence="2" id="KW-0547">Nucleotide-binding</keyword>
<dbReference type="InterPro" id="IPR003959">
    <property type="entry name" value="ATPase_AAA_core"/>
</dbReference>
<protein>
    <recommendedName>
        <fullName evidence="4">ATPase AAA-type core domain-containing protein</fullName>
    </recommendedName>
</protein>
<dbReference type="GO" id="GO:0016887">
    <property type="term" value="F:ATP hydrolysis activity"/>
    <property type="evidence" value="ECO:0007669"/>
    <property type="project" value="InterPro"/>
</dbReference>
<organism evidence="5">
    <name type="scientific">marine sediment metagenome</name>
    <dbReference type="NCBI Taxonomy" id="412755"/>
    <lineage>
        <taxon>unclassified sequences</taxon>
        <taxon>metagenomes</taxon>
        <taxon>ecological metagenomes</taxon>
    </lineage>
</organism>
<dbReference type="InterPro" id="IPR027417">
    <property type="entry name" value="P-loop_NTPase"/>
</dbReference>
<gene>
    <name evidence="5" type="ORF">S01H4_63825</name>
</gene>
<dbReference type="InterPro" id="IPR051782">
    <property type="entry name" value="ABC_Transporter_VariousFunc"/>
</dbReference>
<dbReference type="PANTHER" id="PTHR42939:SF1">
    <property type="entry name" value="ABC TRANSPORTER ATP-BINDING PROTEIN ALBC-RELATED"/>
    <property type="match status" value="1"/>
</dbReference>
<name>X1EAZ8_9ZZZZ</name>
<reference evidence="5" key="1">
    <citation type="journal article" date="2014" name="Front. Microbiol.">
        <title>High frequency of phylogenetically diverse reductive dehalogenase-homologous genes in deep subseafloor sedimentary metagenomes.</title>
        <authorList>
            <person name="Kawai M."/>
            <person name="Futagami T."/>
            <person name="Toyoda A."/>
            <person name="Takaki Y."/>
            <person name="Nishi S."/>
            <person name="Hori S."/>
            <person name="Arai W."/>
            <person name="Tsubouchi T."/>
            <person name="Morono Y."/>
            <person name="Uchiyama I."/>
            <person name="Ito T."/>
            <person name="Fujiyama A."/>
            <person name="Inagaki F."/>
            <person name="Takami H."/>
        </authorList>
    </citation>
    <scope>NUCLEOTIDE SEQUENCE</scope>
    <source>
        <strain evidence="5">Expedition CK06-06</strain>
    </source>
</reference>
<dbReference type="SUPFAM" id="SSF52540">
    <property type="entry name" value="P-loop containing nucleoside triphosphate hydrolases"/>
    <property type="match status" value="1"/>
</dbReference>
<keyword evidence="3" id="KW-0067">ATP-binding</keyword>
<dbReference type="AlphaFoldDB" id="X1EAZ8"/>
<feature type="domain" description="ATPase AAA-type core" evidence="4">
    <location>
        <begin position="52"/>
        <end position="112"/>
    </location>
</feature>
<comment type="caution">
    <text evidence="5">The sequence shown here is derived from an EMBL/GenBank/DDBJ whole genome shotgun (WGS) entry which is preliminary data.</text>
</comment>
<dbReference type="PANTHER" id="PTHR42939">
    <property type="entry name" value="ABC TRANSPORTER ATP-BINDING PROTEIN ALBC-RELATED"/>
    <property type="match status" value="1"/>
</dbReference>
<keyword evidence="1" id="KW-0813">Transport</keyword>
<sequence length="131" mass="15104">IGYLPGELGLYKYMTAEQLIKYFAKLFDIEIDWKFIRDVTERLEIEMDRKMGVLSKGNKQKVGVLTALMGKFDILIMDEPTSGLDPLMQSEFYRIIAERQEESNCTVFVSSHVLPEIEKFCDQVAIIKNGE</sequence>
<evidence type="ECO:0000256" key="3">
    <source>
        <dbReference type="ARBA" id="ARBA00022840"/>
    </source>
</evidence>
<evidence type="ECO:0000259" key="4">
    <source>
        <dbReference type="Pfam" id="PF13304"/>
    </source>
</evidence>
<dbReference type="Gene3D" id="3.40.50.300">
    <property type="entry name" value="P-loop containing nucleotide triphosphate hydrolases"/>
    <property type="match status" value="1"/>
</dbReference>
<dbReference type="EMBL" id="BART01038511">
    <property type="protein sequence ID" value="GAH05848.1"/>
    <property type="molecule type" value="Genomic_DNA"/>
</dbReference>
<evidence type="ECO:0000256" key="1">
    <source>
        <dbReference type="ARBA" id="ARBA00022448"/>
    </source>
</evidence>
<accession>X1EAZ8</accession>
<dbReference type="Pfam" id="PF13304">
    <property type="entry name" value="AAA_21"/>
    <property type="match status" value="1"/>
</dbReference>
<evidence type="ECO:0000313" key="5">
    <source>
        <dbReference type="EMBL" id="GAH05848.1"/>
    </source>
</evidence>
<proteinExistence type="predicted"/>
<feature type="non-terminal residue" evidence="5">
    <location>
        <position position="1"/>
    </location>
</feature>
<evidence type="ECO:0000256" key="2">
    <source>
        <dbReference type="ARBA" id="ARBA00022741"/>
    </source>
</evidence>